<feature type="region of interest" description="Disordered" evidence="2">
    <location>
        <begin position="151"/>
        <end position="172"/>
    </location>
</feature>
<reference evidence="4 5" key="1">
    <citation type="submission" date="2018-05" db="EMBL/GenBank/DDBJ databases">
        <title>Brachybacterium sp. M1HQ-2T, whole genome shotgun sequence.</title>
        <authorList>
            <person name="Tuo L."/>
        </authorList>
    </citation>
    <scope>NUCLEOTIDE SEQUENCE [LARGE SCALE GENOMIC DNA]</scope>
    <source>
        <strain evidence="4 5">M1HQ-2</strain>
    </source>
</reference>
<keyword evidence="3" id="KW-0812">Transmembrane</keyword>
<keyword evidence="5" id="KW-1185">Reference proteome</keyword>
<feature type="compositionally biased region" description="Polar residues" evidence="2">
    <location>
        <begin position="152"/>
        <end position="166"/>
    </location>
</feature>
<comment type="caution">
    <text evidence="4">The sequence shown here is derived from an EMBL/GenBank/DDBJ whole genome shotgun (WGS) entry which is preliminary data.</text>
</comment>
<dbReference type="EMBL" id="QFKX01000002">
    <property type="protein sequence ID" value="PWH06976.1"/>
    <property type="molecule type" value="Genomic_DNA"/>
</dbReference>
<accession>A0A2U2RMA4</accession>
<evidence type="ECO:0000313" key="5">
    <source>
        <dbReference type="Proteomes" id="UP000245590"/>
    </source>
</evidence>
<evidence type="ECO:0000256" key="1">
    <source>
        <dbReference type="SAM" id="Coils"/>
    </source>
</evidence>
<keyword evidence="3" id="KW-0472">Membrane</keyword>
<proteinExistence type="predicted"/>
<evidence type="ECO:0000256" key="3">
    <source>
        <dbReference type="SAM" id="Phobius"/>
    </source>
</evidence>
<keyword evidence="3" id="KW-1133">Transmembrane helix</keyword>
<dbReference type="RefSeq" id="WP_109275573.1">
    <property type="nucleotide sequence ID" value="NZ_QFKX01000002.1"/>
</dbReference>
<name>A0A2U2RMA4_9MICO</name>
<dbReference type="InterPro" id="IPR007060">
    <property type="entry name" value="FtsL/DivIC"/>
</dbReference>
<dbReference type="Pfam" id="PF04977">
    <property type="entry name" value="DivIC"/>
    <property type="match status" value="1"/>
</dbReference>
<feature type="compositionally biased region" description="Low complexity" evidence="2">
    <location>
        <begin position="1"/>
        <end position="19"/>
    </location>
</feature>
<feature type="compositionally biased region" description="Gly residues" evidence="2">
    <location>
        <begin position="217"/>
        <end position="226"/>
    </location>
</feature>
<evidence type="ECO:0000313" key="4">
    <source>
        <dbReference type="EMBL" id="PWH06976.1"/>
    </source>
</evidence>
<sequence>MTARRPGAPRSAGRPVPASRGRRGERARSATGSRPGSASSRPAAASRPRSSARPDPAEETDGPVITITRRALILIAVIVVALATLVPTVNSYVAQRQQLAELQDKVSQQQEDKKDLQAQVNRWDDPNYVAAQARERLLYAMPGETQYRLMDSSGQDVPLTSAQQEQATKDKGDWFTTLWSSVEGASRADGASTSVPPADGHSGDPEAPGTGKHDGEGGSSSDGGGKPQQHDQVDQNGQDPQ</sequence>
<evidence type="ECO:0000256" key="2">
    <source>
        <dbReference type="SAM" id="MobiDB-lite"/>
    </source>
</evidence>
<dbReference type="OrthoDB" id="5187715at2"/>
<gene>
    <name evidence="4" type="ORF">DEO23_08810</name>
</gene>
<dbReference type="AlphaFoldDB" id="A0A2U2RMA4"/>
<dbReference type="Proteomes" id="UP000245590">
    <property type="component" value="Unassembled WGS sequence"/>
</dbReference>
<feature type="region of interest" description="Disordered" evidence="2">
    <location>
        <begin position="1"/>
        <end position="62"/>
    </location>
</feature>
<protein>
    <submittedName>
        <fullName evidence="4">Septum formation initiator</fullName>
    </submittedName>
</protein>
<organism evidence="4 5">
    <name type="scientific">Brachybacterium endophyticum</name>
    <dbReference type="NCBI Taxonomy" id="2182385"/>
    <lineage>
        <taxon>Bacteria</taxon>
        <taxon>Bacillati</taxon>
        <taxon>Actinomycetota</taxon>
        <taxon>Actinomycetes</taxon>
        <taxon>Micrococcales</taxon>
        <taxon>Dermabacteraceae</taxon>
        <taxon>Brachybacterium</taxon>
    </lineage>
</organism>
<feature type="coiled-coil region" evidence="1">
    <location>
        <begin position="92"/>
        <end position="119"/>
    </location>
</feature>
<feature type="compositionally biased region" description="Low complexity" evidence="2">
    <location>
        <begin position="29"/>
        <end position="54"/>
    </location>
</feature>
<keyword evidence="1" id="KW-0175">Coiled coil</keyword>
<feature type="transmembrane region" description="Helical" evidence="3">
    <location>
        <begin position="71"/>
        <end position="93"/>
    </location>
</feature>
<feature type="region of interest" description="Disordered" evidence="2">
    <location>
        <begin position="185"/>
        <end position="241"/>
    </location>
</feature>